<organism evidence="6 7">
    <name type="scientific">Segatella bryantii</name>
    <name type="common">Prevotella bryantii</name>
    <dbReference type="NCBI Taxonomy" id="77095"/>
    <lineage>
        <taxon>Bacteria</taxon>
        <taxon>Pseudomonadati</taxon>
        <taxon>Bacteroidota</taxon>
        <taxon>Bacteroidia</taxon>
        <taxon>Bacteroidales</taxon>
        <taxon>Prevotellaceae</taxon>
        <taxon>Segatella</taxon>
    </lineage>
</organism>
<evidence type="ECO:0000256" key="1">
    <source>
        <dbReference type="ARBA" id="ARBA00023015"/>
    </source>
</evidence>
<dbReference type="EMBL" id="BPTR01000001">
    <property type="protein sequence ID" value="GJG28374.1"/>
    <property type="molecule type" value="Genomic_DNA"/>
</dbReference>
<evidence type="ECO:0000313" key="6">
    <source>
        <dbReference type="EMBL" id="GJG28374.1"/>
    </source>
</evidence>
<evidence type="ECO:0000256" key="4">
    <source>
        <dbReference type="SAM" id="Phobius"/>
    </source>
</evidence>
<evidence type="ECO:0000256" key="2">
    <source>
        <dbReference type="ARBA" id="ARBA00023125"/>
    </source>
</evidence>
<sequence>MTLYYFVLLSTYNNISARYLSTMTIHMKPAKQLMGWQHWLIIGLVACILLLLAYIGTIHVKKHTLHKDKQNHFFSSGLSDPYASKAVYPNQQDRDGQVTIQQKQVAEPNDSPTVMPTMKQEEKEYDSNELTQEQILEARQQLILSQEEKDAKIFKMLQELIEGEKLYLNPSLSRAMLLNKTHIQKAQFSPIIRKFTNKSFPQYVNDLRLKHAIEMMREHEDYTIDAIAMESGMGSIQTFYRIFTERYGIAPNEYRKILNAKKEQN</sequence>
<dbReference type="Proteomes" id="UP000887043">
    <property type="component" value="Unassembled WGS sequence"/>
</dbReference>
<dbReference type="Gene3D" id="1.10.10.60">
    <property type="entry name" value="Homeodomain-like"/>
    <property type="match status" value="1"/>
</dbReference>
<protein>
    <recommendedName>
        <fullName evidence="5">HTH araC/xylS-type domain-containing protein</fullName>
    </recommendedName>
</protein>
<accession>A0AA37MM18</accession>
<keyword evidence="4" id="KW-0812">Transmembrane</keyword>
<evidence type="ECO:0000259" key="5">
    <source>
        <dbReference type="PROSITE" id="PS01124"/>
    </source>
</evidence>
<keyword evidence="2" id="KW-0238">DNA-binding</keyword>
<reference evidence="6" key="1">
    <citation type="submission" date="2021-08" db="EMBL/GenBank/DDBJ databases">
        <title>Prevotella lacticifex sp. nov., isolated from rumen of cow.</title>
        <authorList>
            <person name="Shinkai T."/>
            <person name="Ikeyama N."/>
            <person name="Kumagai M."/>
            <person name="Ohmori H."/>
            <person name="Sakamoto M."/>
            <person name="Ohkuma M."/>
            <person name="Mitsumori M."/>
        </authorList>
    </citation>
    <scope>NUCLEOTIDE SEQUENCE</scope>
    <source>
        <strain evidence="6">DSM 11371</strain>
    </source>
</reference>
<dbReference type="InterPro" id="IPR009057">
    <property type="entry name" value="Homeodomain-like_sf"/>
</dbReference>
<keyword evidence="3" id="KW-0804">Transcription</keyword>
<keyword evidence="1" id="KW-0805">Transcription regulation</keyword>
<dbReference type="Pfam" id="PF12833">
    <property type="entry name" value="HTH_18"/>
    <property type="match status" value="1"/>
</dbReference>
<keyword evidence="4" id="KW-0472">Membrane</keyword>
<dbReference type="SMART" id="SM00342">
    <property type="entry name" value="HTH_ARAC"/>
    <property type="match status" value="1"/>
</dbReference>
<proteinExistence type="predicted"/>
<dbReference type="AlphaFoldDB" id="A0AA37MM18"/>
<feature type="transmembrane region" description="Helical" evidence="4">
    <location>
        <begin position="36"/>
        <end position="60"/>
    </location>
</feature>
<dbReference type="GO" id="GO:0043565">
    <property type="term" value="F:sequence-specific DNA binding"/>
    <property type="evidence" value="ECO:0007669"/>
    <property type="project" value="InterPro"/>
</dbReference>
<feature type="domain" description="HTH araC/xylS-type" evidence="5">
    <location>
        <begin position="151"/>
        <end position="257"/>
    </location>
</feature>
<keyword evidence="4" id="KW-1133">Transmembrane helix</keyword>
<name>A0AA37MM18_SEGBR</name>
<dbReference type="InterPro" id="IPR018060">
    <property type="entry name" value="HTH_AraC"/>
</dbReference>
<dbReference type="PROSITE" id="PS01124">
    <property type="entry name" value="HTH_ARAC_FAMILY_2"/>
    <property type="match status" value="1"/>
</dbReference>
<dbReference type="GO" id="GO:0003700">
    <property type="term" value="F:DNA-binding transcription factor activity"/>
    <property type="evidence" value="ECO:0007669"/>
    <property type="project" value="InterPro"/>
</dbReference>
<evidence type="ECO:0000313" key="7">
    <source>
        <dbReference type="Proteomes" id="UP000887043"/>
    </source>
</evidence>
<evidence type="ECO:0000256" key="3">
    <source>
        <dbReference type="ARBA" id="ARBA00023163"/>
    </source>
</evidence>
<gene>
    <name evidence="6" type="ORF">PRRU23_20740</name>
</gene>
<dbReference type="RefSeq" id="WP_006283101.1">
    <property type="nucleotide sequence ID" value="NZ_BPTR01000001.1"/>
</dbReference>
<dbReference type="PANTHER" id="PTHR43280:SF34">
    <property type="entry name" value="ARAC-FAMILY TRANSCRIPTIONAL REGULATOR"/>
    <property type="match status" value="1"/>
</dbReference>
<dbReference type="PROSITE" id="PS00041">
    <property type="entry name" value="HTH_ARAC_FAMILY_1"/>
    <property type="match status" value="1"/>
</dbReference>
<dbReference type="InterPro" id="IPR018062">
    <property type="entry name" value="HTH_AraC-typ_CS"/>
</dbReference>
<dbReference type="SUPFAM" id="SSF46689">
    <property type="entry name" value="Homeodomain-like"/>
    <property type="match status" value="1"/>
</dbReference>
<dbReference type="PANTHER" id="PTHR43280">
    <property type="entry name" value="ARAC-FAMILY TRANSCRIPTIONAL REGULATOR"/>
    <property type="match status" value="1"/>
</dbReference>
<comment type="caution">
    <text evidence="6">The sequence shown here is derived from an EMBL/GenBank/DDBJ whole genome shotgun (WGS) entry which is preliminary data.</text>
</comment>